<dbReference type="InterPro" id="IPR000961">
    <property type="entry name" value="AGC-kinase_C"/>
</dbReference>
<protein>
    <recommendedName>
        <fullName evidence="6">AGC-kinase C-terminal domain-containing protein</fullName>
    </recommendedName>
</protein>
<evidence type="ECO:0000256" key="1">
    <source>
        <dbReference type="ARBA" id="ARBA00022527"/>
    </source>
</evidence>
<proteinExistence type="predicted"/>
<evidence type="ECO:0000259" key="6">
    <source>
        <dbReference type="PROSITE" id="PS51285"/>
    </source>
</evidence>
<sequence>MFTDIHWPVATTCGSSFNINESPQKNCELSQAAVNLISGLLSYNQTDRLQVANQIKSSDLLIPVGDWNNLHDLEMPFIPDPDNSTDTFYFDVSKLTICNVLL</sequence>
<evidence type="ECO:0000313" key="8">
    <source>
        <dbReference type="Proteomes" id="UP000269396"/>
    </source>
</evidence>
<dbReference type="Proteomes" id="UP000269396">
    <property type="component" value="Unassembled WGS sequence"/>
</dbReference>
<evidence type="ECO:0000313" key="7">
    <source>
        <dbReference type="EMBL" id="VDP61338.1"/>
    </source>
</evidence>
<keyword evidence="2" id="KW-0808">Transferase</keyword>
<dbReference type="Gene3D" id="3.30.200.20">
    <property type="entry name" value="Phosphorylase Kinase, domain 1"/>
    <property type="match status" value="1"/>
</dbReference>
<dbReference type="AlphaFoldDB" id="A0A3P8FNM7"/>
<evidence type="ECO:0000256" key="2">
    <source>
        <dbReference type="ARBA" id="ARBA00022679"/>
    </source>
</evidence>
<gene>
    <name evidence="7" type="ORF">SMTD_LOCUS12602</name>
</gene>
<name>A0A3P8FNM7_9TREM</name>
<evidence type="ECO:0000256" key="3">
    <source>
        <dbReference type="ARBA" id="ARBA00022741"/>
    </source>
</evidence>
<dbReference type="Gene3D" id="1.10.510.10">
    <property type="entry name" value="Transferase(Phosphotransferase) domain 1"/>
    <property type="match status" value="1"/>
</dbReference>
<organism evidence="7 8">
    <name type="scientific">Schistosoma mattheei</name>
    <dbReference type="NCBI Taxonomy" id="31246"/>
    <lineage>
        <taxon>Eukaryota</taxon>
        <taxon>Metazoa</taxon>
        <taxon>Spiralia</taxon>
        <taxon>Lophotrochozoa</taxon>
        <taxon>Platyhelminthes</taxon>
        <taxon>Trematoda</taxon>
        <taxon>Digenea</taxon>
        <taxon>Strigeidida</taxon>
        <taxon>Schistosomatoidea</taxon>
        <taxon>Schistosomatidae</taxon>
        <taxon>Schistosoma</taxon>
    </lineage>
</organism>
<keyword evidence="3" id="KW-0547">Nucleotide-binding</keyword>
<dbReference type="EMBL" id="UZAL01032610">
    <property type="protein sequence ID" value="VDP61338.1"/>
    <property type="molecule type" value="Genomic_DNA"/>
</dbReference>
<dbReference type="GO" id="GO:0005524">
    <property type="term" value="F:ATP binding"/>
    <property type="evidence" value="ECO:0007669"/>
    <property type="project" value="UniProtKB-KW"/>
</dbReference>
<dbReference type="PROSITE" id="PS51285">
    <property type="entry name" value="AGC_KINASE_CTER"/>
    <property type="match status" value="1"/>
</dbReference>
<keyword evidence="1" id="KW-0723">Serine/threonine-protein kinase</keyword>
<keyword evidence="4" id="KW-0418">Kinase</keyword>
<evidence type="ECO:0000256" key="5">
    <source>
        <dbReference type="ARBA" id="ARBA00022840"/>
    </source>
</evidence>
<keyword evidence="8" id="KW-1185">Reference proteome</keyword>
<accession>A0A3P8FNM7</accession>
<reference evidence="7 8" key="1">
    <citation type="submission" date="2018-11" db="EMBL/GenBank/DDBJ databases">
        <authorList>
            <consortium name="Pathogen Informatics"/>
        </authorList>
    </citation>
    <scope>NUCLEOTIDE SEQUENCE [LARGE SCALE GENOMIC DNA]</scope>
    <source>
        <strain>Denwood</strain>
        <strain evidence="8">Zambia</strain>
    </source>
</reference>
<dbReference type="GO" id="GO:0004674">
    <property type="term" value="F:protein serine/threonine kinase activity"/>
    <property type="evidence" value="ECO:0007669"/>
    <property type="project" value="UniProtKB-KW"/>
</dbReference>
<keyword evidence="5" id="KW-0067">ATP-binding</keyword>
<feature type="domain" description="AGC-kinase C-terminal" evidence="6">
    <location>
        <begin position="63"/>
        <end position="102"/>
    </location>
</feature>
<evidence type="ECO:0000256" key="4">
    <source>
        <dbReference type="ARBA" id="ARBA00022777"/>
    </source>
</evidence>